<dbReference type="SUPFAM" id="SSF53474">
    <property type="entry name" value="alpha/beta-Hydrolases"/>
    <property type="match status" value="1"/>
</dbReference>
<dbReference type="AlphaFoldDB" id="A0A8H6CNQ2"/>
<keyword evidence="3" id="KW-1185">Reference proteome</keyword>
<reference evidence="2 3" key="1">
    <citation type="journal article" date="2020" name="Genomics">
        <title>Complete, high-quality genomes from long-read metagenomic sequencing of two wolf lichen thalli reveals enigmatic genome architecture.</title>
        <authorList>
            <person name="McKenzie S.K."/>
            <person name="Walston R.F."/>
            <person name="Allen J.L."/>
        </authorList>
    </citation>
    <scope>NUCLEOTIDE SEQUENCE [LARGE SCALE GENOMIC DNA]</scope>
    <source>
        <strain evidence="2">WasteWater1</strain>
    </source>
</reference>
<dbReference type="EMBL" id="JACCJB010000005">
    <property type="protein sequence ID" value="KAF6227040.1"/>
    <property type="molecule type" value="Genomic_DNA"/>
</dbReference>
<name>A0A8H6CNQ2_9LECA</name>
<dbReference type="Gene3D" id="3.40.50.1820">
    <property type="entry name" value="alpha/beta hydrolase"/>
    <property type="match status" value="1"/>
</dbReference>
<evidence type="ECO:0000256" key="1">
    <source>
        <dbReference type="SAM" id="MobiDB-lite"/>
    </source>
</evidence>
<dbReference type="RefSeq" id="XP_037155348.1">
    <property type="nucleotide sequence ID" value="XM_037299347.1"/>
</dbReference>
<dbReference type="PANTHER" id="PTHR42103:SF2">
    <property type="entry name" value="AB HYDROLASE-1 DOMAIN-CONTAINING PROTEIN"/>
    <property type="match status" value="1"/>
</dbReference>
<comment type="caution">
    <text evidence="2">The sequence shown here is derived from an EMBL/GenBank/DDBJ whole genome shotgun (WGS) entry which is preliminary data.</text>
</comment>
<dbReference type="Proteomes" id="UP000593566">
    <property type="component" value="Unassembled WGS sequence"/>
</dbReference>
<dbReference type="PANTHER" id="PTHR42103">
    <property type="entry name" value="ALPHA/BETA-HYDROLASES SUPERFAMILY PROTEIN"/>
    <property type="match status" value="1"/>
</dbReference>
<feature type="region of interest" description="Disordered" evidence="1">
    <location>
        <begin position="239"/>
        <end position="263"/>
    </location>
</feature>
<accession>A0A8H6CNQ2</accession>
<feature type="compositionally biased region" description="Basic and acidic residues" evidence="1">
    <location>
        <begin position="246"/>
        <end position="263"/>
    </location>
</feature>
<evidence type="ECO:0000313" key="2">
    <source>
        <dbReference type="EMBL" id="KAF6227040.1"/>
    </source>
</evidence>
<organism evidence="2 3">
    <name type="scientific">Letharia lupina</name>
    <dbReference type="NCBI Taxonomy" id="560253"/>
    <lineage>
        <taxon>Eukaryota</taxon>
        <taxon>Fungi</taxon>
        <taxon>Dikarya</taxon>
        <taxon>Ascomycota</taxon>
        <taxon>Pezizomycotina</taxon>
        <taxon>Lecanoromycetes</taxon>
        <taxon>OSLEUM clade</taxon>
        <taxon>Lecanoromycetidae</taxon>
        <taxon>Lecanorales</taxon>
        <taxon>Lecanorineae</taxon>
        <taxon>Parmeliaceae</taxon>
        <taxon>Letharia</taxon>
    </lineage>
</organism>
<evidence type="ECO:0000313" key="3">
    <source>
        <dbReference type="Proteomes" id="UP000593566"/>
    </source>
</evidence>
<gene>
    <name evidence="2" type="ORF">HO133_008481</name>
</gene>
<sequence length="411" mass="45971">MLPEPTFTFTIPSIHDDTTLDCRLYSPPHAVLNPTNGESAWSPRGAIVAHPYAPFGGCYDDGVVLSVAAEILKQGFVVGTFNFRGAASSKGKTSWQGKPETEDYSSFVGFFVHYLESLRDCGPRTRLSRTPDTTLPSIPSAYELSSLPHTTNCGGMKLIIAGYSYGSLITTFLPPIEDILQRFARVNKGTAEAEIRLRAVSLAAQWNKDALLYREAQQAQQTSSHEKLKVSTHAMTVAVGGEESDPGSRRASHEGRRSLDAVRRSMERSRKKLLRQHSSEVSEQTFVVESLLRMEVPPPQTHYLLISPLQPPISMFTTMFSNMRSGYLAQREAKFLNHPTLVIYGDKDFFTSQKKLRRWAESLKSKPNSLFQFYEVSGAGHFWREEGVGTQMRGFIREWIHHVAGSHPLTK</sequence>
<proteinExistence type="predicted"/>
<dbReference type="GeneID" id="59336877"/>
<protein>
    <submittedName>
        <fullName evidence="2">Uncharacterized protein</fullName>
    </submittedName>
</protein>
<dbReference type="InterPro" id="IPR029058">
    <property type="entry name" value="AB_hydrolase_fold"/>
</dbReference>